<evidence type="ECO:0000313" key="3">
    <source>
        <dbReference type="EMBL" id="KAJ7338641.1"/>
    </source>
</evidence>
<feature type="coiled-coil region" evidence="2">
    <location>
        <begin position="264"/>
        <end position="298"/>
    </location>
</feature>
<dbReference type="OrthoDB" id="5984396at2759"/>
<keyword evidence="1 2" id="KW-0175">Coiled coil</keyword>
<gene>
    <name evidence="3" type="ORF">JRQ81_012543</name>
</gene>
<proteinExistence type="predicted"/>
<protein>
    <recommendedName>
        <fullName evidence="5">Coiled-coil domain-containing protein 102B</fullName>
    </recommendedName>
</protein>
<comment type="caution">
    <text evidence="3">The sequence shown here is derived from an EMBL/GenBank/DDBJ whole genome shotgun (WGS) entry which is preliminary data.</text>
</comment>
<evidence type="ECO:0000256" key="1">
    <source>
        <dbReference type="ARBA" id="ARBA00023054"/>
    </source>
</evidence>
<dbReference type="Proteomes" id="UP001142489">
    <property type="component" value="Unassembled WGS sequence"/>
</dbReference>
<organism evidence="3 4">
    <name type="scientific">Phrynocephalus forsythii</name>
    <dbReference type="NCBI Taxonomy" id="171643"/>
    <lineage>
        <taxon>Eukaryota</taxon>
        <taxon>Metazoa</taxon>
        <taxon>Chordata</taxon>
        <taxon>Craniata</taxon>
        <taxon>Vertebrata</taxon>
        <taxon>Euteleostomi</taxon>
        <taxon>Lepidosauria</taxon>
        <taxon>Squamata</taxon>
        <taxon>Bifurcata</taxon>
        <taxon>Unidentata</taxon>
        <taxon>Episquamata</taxon>
        <taxon>Toxicofera</taxon>
        <taxon>Iguania</taxon>
        <taxon>Acrodonta</taxon>
        <taxon>Agamidae</taxon>
        <taxon>Agaminae</taxon>
        <taxon>Phrynocephalus</taxon>
    </lineage>
</organism>
<dbReference type="PANTHER" id="PTHR46292">
    <property type="entry name" value="COILED-COIL DOMAIN-CONTAINING PROTEIN 102A"/>
    <property type="match status" value="1"/>
</dbReference>
<dbReference type="PANTHER" id="PTHR46292:SF2">
    <property type="entry name" value="COILED-COIL DOMAIN-CONTAINING PROTEIN 102B"/>
    <property type="match status" value="1"/>
</dbReference>
<keyword evidence="4" id="KW-1185">Reference proteome</keyword>
<accession>A0A9Q0Y1A0</accession>
<evidence type="ECO:0000313" key="4">
    <source>
        <dbReference type="Proteomes" id="UP001142489"/>
    </source>
</evidence>
<dbReference type="EMBL" id="JAPFRF010000003">
    <property type="protein sequence ID" value="KAJ7338641.1"/>
    <property type="molecule type" value="Genomic_DNA"/>
</dbReference>
<reference evidence="3" key="1">
    <citation type="journal article" date="2023" name="DNA Res.">
        <title>Chromosome-level genome assembly of Phrynocephalus forsythii using third-generation DNA sequencing and Hi-C analysis.</title>
        <authorList>
            <person name="Qi Y."/>
            <person name="Zhao W."/>
            <person name="Zhao Y."/>
            <person name="Niu C."/>
            <person name="Cao S."/>
            <person name="Zhang Y."/>
        </authorList>
    </citation>
    <scope>NUCLEOTIDE SEQUENCE</scope>
    <source>
        <tissue evidence="3">Muscle</tissue>
    </source>
</reference>
<sequence>MNLVLENGVETKELFWVMNVDSVCTVMEEKHLHRNQPRESNEREVRGCATCSTCDSNITGVLPTLSYQPPVYIYKNSDLEIYEEMQLRELEEAKARAAQMEKTMRWWSECTANWREKWSKVRAERNKALEEGRQLKFKLEEYMKELSVLKKINRGLLSENQEMRARHAWKSKFHPSAMSWIKEEHLEPLEKGPVQCVQNQCMFELESPCQVGMHNGSCQNEGVRYVENLEQNTEAWFQKDMKILQLQAEIERLWSETATSGRRRRVLETEKQELDRENRRLKAKVKDLQDLLDRNSDSPAVHLCGTLKIPHSKEPEKMYDI</sequence>
<evidence type="ECO:0008006" key="5">
    <source>
        <dbReference type="Google" id="ProtNLM"/>
    </source>
</evidence>
<dbReference type="AlphaFoldDB" id="A0A9Q0Y1A0"/>
<name>A0A9Q0Y1A0_9SAUR</name>
<evidence type="ECO:0000256" key="2">
    <source>
        <dbReference type="SAM" id="Coils"/>
    </source>
</evidence>